<evidence type="ECO:0000256" key="1">
    <source>
        <dbReference type="SAM" id="MobiDB-lite"/>
    </source>
</evidence>
<gene>
    <name evidence="2" type="ORF">OWR29_28240</name>
</gene>
<keyword evidence="3" id="KW-1185">Reference proteome</keyword>
<comment type="caution">
    <text evidence="2">The sequence shown here is derived from an EMBL/GenBank/DDBJ whole genome shotgun (WGS) entry which is preliminary data.</text>
</comment>
<sequence>MTARSRRHGDGADAEPGRRGRAKNGVGRIGSMAAAERATEEVIDRGHLGGERRLGGGMTPDDVKLQQVVRRYEQLGDTPPRLEIASNDEAHRAGGAHTVAKHGPQLPLPREPGVQTVEGRIYGDTGWGKQATASYRWTDVATMNREVNRYVRENWPAIRDDLAFDEFHEGLADAGHRIGEGYYNKGMFGAGPREAEYGETSLFRVRIRIVAESDPAVPFIVSAFPAGLG</sequence>
<evidence type="ECO:0000313" key="3">
    <source>
        <dbReference type="Proteomes" id="UP001151002"/>
    </source>
</evidence>
<evidence type="ECO:0000313" key="2">
    <source>
        <dbReference type="EMBL" id="MCY1141902.1"/>
    </source>
</evidence>
<protein>
    <recommendedName>
        <fullName evidence="4">Bacterial CdiA-CT RNAse A domain-containing protein</fullName>
    </recommendedName>
</protein>
<feature type="region of interest" description="Disordered" evidence="1">
    <location>
        <begin position="1"/>
        <end position="29"/>
    </location>
</feature>
<proteinExistence type="predicted"/>
<organism evidence="2 3">
    <name type="scientific">Paractinoplanes pyxinae</name>
    <dbReference type="NCBI Taxonomy" id="2997416"/>
    <lineage>
        <taxon>Bacteria</taxon>
        <taxon>Bacillati</taxon>
        <taxon>Actinomycetota</taxon>
        <taxon>Actinomycetes</taxon>
        <taxon>Micromonosporales</taxon>
        <taxon>Micromonosporaceae</taxon>
        <taxon>Paractinoplanes</taxon>
    </lineage>
</organism>
<feature type="compositionally biased region" description="Basic and acidic residues" evidence="1">
    <location>
        <begin position="8"/>
        <end position="18"/>
    </location>
</feature>
<dbReference type="Proteomes" id="UP001151002">
    <property type="component" value="Unassembled WGS sequence"/>
</dbReference>
<feature type="region of interest" description="Disordered" evidence="1">
    <location>
        <begin position="93"/>
        <end position="112"/>
    </location>
</feature>
<evidence type="ECO:0008006" key="4">
    <source>
        <dbReference type="Google" id="ProtNLM"/>
    </source>
</evidence>
<name>A0ABT4B5X8_9ACTN</name>
<reference evidence="2" key="1">
    <citation type="submission" date="2022-11" db="EMBL/GenBank/DDBJ databases">
        <authorList>
            <person name="Somphong A."/>
            <person name="Phongsopitanun W."/>
        </authorList>
    </citation>
    <scope>NUCLEOTIDE SEQUENCE</scope>
    <source>
        <strain evidence="2">Pm04-4</strain>
    </source>
</reference>
<dbReference type="RefSeq" id="WP_267566293.1">
    <property type="nucleotide sequence ID" value="NZ_JAPNTZ010000010.1"/>
</dbReference>
<accession>A0ABT4B5X8</accession>
<dbReference type="EMBL" id="JAPNTZ010000010">
    <property type="protein sequence ID" value="MCY1141902.1"/>
    <property type="molecule type" value="Genomic_DNA"/>
</dbReference>